<evidence type="ECO:0000313" key="3">
    <source>
        <dbReference type="Proteomes" id="UP001497457"/>
    </source>
</evidence>
<dbReference type="Pfam" id="PF07762">
    <property type="entry name" value="DUF1618"/>
    <property type="match status" value="1"/>
</dbReference>
<dbReference type="Proteomes" id="UP001497457">
    <property type="component" value="Chromosome 24b"/>
</dbReference>
<feature type="domain" description="DUF1618" evidence="1">
    <location>
        <begin position="293"/>
        <end position="395"/>
    </location>
</feature>
<evidence type="ECO:0000313" key="2">
    <source>
        <dbReference type="EMBL" id="CAL4994975.1"/>
    </source>
</evidence>
<sequence length="443" mass="49316">MKLLLRPFGGLRCRGLPPFLQSRPCSSIDPVPNRHRMQTLTHAAAPASNPSGLPEAADLRWVILDHWAIPKGSSVNVVADDKTAAECRTSSGRPFRISLGTTAPPAISFMCVDPAGDRRSRNKAVEFADKNVYVIAAHGDSVLFRRRRVPQPRQRLDSYRPSDGYFVYRAVAGGRPPSLSLLPSCSSIPMIERDCDGEYGPTARELDQADTGILRCGDDEILVAQLKIAHAAPFDTAELCLLLPGRTKWELKTAVPIVHNNGNKRHDLLMWQETHVAVPPKDEEEDFFDDHYEEQLPWLYYRSIGAVCPEIVRFISINNRCCCGAHVIRSSCEHSSSAFMVAMWSLALRTAEPMKWVKEAVLDCEELWSLAACKGLPRVHLTCPVVSMENPDVVCFMAKEGDMLWTVDIDMRRKSLISAMPCPPHPVKCINYCNPLPAKLHGP</sequence>
<keyword evidence="3" id="KW-1185">Reference proteome</keyword>
<dbReference type="InterPro" id="IPR011676">
    <property type="entry name" value="DUF1618"/>
</dbReference>
<organism evidence="2 3">
    <name type="scientific">Urochloa decumbens</name>
    <dbReference type="NCBI Taxonomy" id="240449"/>
    <lineage>
        <taxon>Eukaryota</taxon>
        <taxon>Viridiplantae</taxon>
        <taxon>Streptophyta</taxon>
        <taxon>Embryophyta</taxon>
        <taxon>Tracheophyta</taxon>
        <taxon>Spermatophyta</taxon>
        <taxon>Magnoliopsida</taxon>
        <taxon>Liliopsida</taxon>
        <taxon>Poales</taxon>
        <taxon>Poaceae</taxon>
        <taxon>PACMAD clade</taxon>
        <taxon>Panicoideae</taxon>
        <taxon>Panicodae</taxon>
        <taxon>Paniceae</taxon>
        <taxon>Melinidinae</taxon>
        <taxon>Urochloa</taxon>
    </lineage>
</organism>
<name>A0ABC9B9S9_9POAL</name>
<dbReference type="PANTHER" id="PTHR33074:SF76">
    <property type="entry name" value="OS11G0569701 PROTEIN"/>
    <property type="match status" value="1"/>
</dbReference>
<dbReference type="AlphaFoldDB" id="A0ABC9B9S9"/>
<evidence type="ECO:0000259" key="1">
    <source>
        <dbReference type="Pfam" id="PF07762"/>
    </source>
</evidence>
<dbReference type="EMBL" id="OZ075134">
    <property type="protein sequence ID" value="CAL4994975.1"/>
    <property type="molecule type" value="Genomic_DNA"/>
</dbReference>
<dbReference type="PANTHER" id="PTHR33074">
    <property type="entry name" value="EXPRESSED PROTEIN-RELATED"/>
    <property type="match status" value="1"/>
</dbReference>
<protein>
    <recommendedName>
        <fullName evidence="1">DUF1618 domain-containing protein</fullName>
    </recommendedName>
</protein>
<gene>
    <name evidence="2" type="ORF">URODEC1_LOCUS62159</name>
</gene>
<reference evidence="3" key="1">
    <citation type="submission" date="2024-06" db="EMBL/GenBank/DDBJ databases">
        <authorList>
            <person name="Ryan C."/>
        </authorList>
    </citation>
    <scope>NUCLEOTIDE SEQUENCE [LARGE SCALE GENOMIC DNA]</scope>
</reference>
<accession>A0ABC9B9S9</accession>
<reference evidence="2 3" key="2">
    <citation type="submission" date="2024-10" db="EMBL/GenBank/DDBJ databases">
        <authorList>
            <person name="Ryan C."/>
        </authorList>
    </citation>
    <scope>NUCLEOTIDE SEQUENCE [LARGE SCALE GENOMIC DNA]</scope>
</reference>
<proteinExistence type="predicted"/>